<keyword evidence="5" id="KW-1003">Cell membrane</keyword>
<dbReference type="InterPro" id="IPR002033">
    <property type="entry name" value="TatC"/>
</dbReference>
<evidence type="ECO:0000256" key="4">
    <source>
        <dbReference type="ARBA" id="ARBA00023136"/>
    </source>
</evidence>
<comment type="caution">
    <text evidence="5">Lacks conserved residue(s) required for the propagation of feature annotation.</text>
</comment>
<sequence length="247" mass="27302">MAEAGEGFLSHLKELQWRIRLALAVFVAGVMVLMNWSAPVFNFMAAPLLSALPAGTPMIFLNAPDVFFTYLKIALLGSLFVTSPLTFYQFWAFVAPGLYKHEKRLFLFAVVASVILFSGGGAFAYYIVFPLIFQFFLGFATDQIHALPAVKEYLSLFLKLVFAFGLCFQIPIVMMVLARLNIATAEGMARQRRYIIVWAFVVAAILTPPDVISQVLLAIPMLLLYELGLMIARISVPTADTGKEAAS</sequence>
<dbReference type="GO" id="GO:0065002">
    <property type="term" value="P:intracellular protein transmembrane transport"/>
    <property type="evidence" value="ECO:0007669"/>
    <property type="project" value="TreeGrafter"/>
</dbReference>
<reference evidence="6 7" key="1">
    <citation type="journal article" date="2019" name="Appl. Environ. Microbiol.">
        <title>Environmental Evidence and Genomic Insight of Iron-oxidizing Bacteria Preference Towards More Corrosion Resistant Stainless Steel at Higher Salinities.</title>
        <authorList>
            <person name="Garrison C.E."/>
            <person name="Price K.A."/>
            <person name="Field E.K."/>
        </authorList>
    </citation>
    <scope>NUCLEOTIDE SEQUENCE [LARGE SCALE GENOMIC DNA]</scope>
    <source>
        <strain evidence="6 7">P3</strain>
    </source>
</reference>
<dbReference type="NCBIfam" id="TIGR00945">
    <property type="entry name" value="tatC"/>
    <property type="match status" value="1"/>
</dbReference>
<dbReference type="Proteomes" id="UP000306585">
    <property type="component" value="Unassembled WGS sequence"/>
</dbReference>
<comment type="caution">
    <text evidence="6">The sequence shown here is derived from an EMBL/GenBank/DDBJ whole genome shotgun (WGS) entry which is preliminary data.</text>
</comment>
<comment type="similarity">
    <text evidence="5">Belongs to the TatC family.</text>
</comment>
<dbReference type="Pfam" id="PF00902">
    <property type="entry name" value="TatC"/>
    <property type="match status" value="1"/>
</dbReference>
<feature type="transmembrane region" description="Helical" evidence="5">
    <location>
        <begin position="21"/>
        <end position="49"/>
    </location>
</feature>
<gene>
    <name evidence="5 6" type="primary">tatC</name>
    <name evidence="6" type="ORF">FEF65_06685</name>
</gene>
<keyword evidence="2 5" id="KW-0812">Transmembrane</keyword>
<keyword evidence="5" id="KW-0813">Transport</keyword>
<comment type="function">
    <text evidence="5">Part of the twin-arginine translocation (Tat) system that transports large folded proteins containing a characteristic twin-arginine motif in their signal peptide across membranes. Together with TatB, TatC is part of a receptor directly interacting with Tat signal peptides.</text>
</comment>
<keyword evidence="7" id="KW-1185">Reference proteome</keyword>
<keyword evidence="5" id="KW-0653">Protein transport</keyword>
<dbReference type="GO" id="GO:0009977">
    <property type="term" value="F:proton motive force dependent protein transmembrane transporter activity"/>
    <property type="evidence" value="ECO:0007669"/>
    <property type="project" value="TreeGrafter"/>
</dbReference>
<dbReference type="RefSeq" id="WP_138239027.1">
    <property type="nucleotide sequence ID" value="NZ_VBRY01000005.1"/>
</dbReference>
<dbReference type="PANTHER" id="PTHR30371">
    <property type="entry name" value="SEC-INDEPENDENT PROTEIN TRANSLOCASE PROTEIN TATC"/>
    <property type="match status" value="1"/>
</dbReference>
<protein>
    <recommendedName>
        <fullName evidence="5">Sec-independent protein translocase protein TatC</fullName>
    </recommendedName>
</protein>
<evidence type="ECO:0000256" key="3">
    <source>
        <dbReference type="ARBA" id="ARBA00022989"/>
    </source>
</evidence>
<dbReference type="GO" id="GO:0043953">
    <property type="term" value="P:protein transport by the Tat complex"/>
    <property type="evidence" value="ECO:0007669"/>
    <property type="project" value="UniProtKB-UniRule"/>
</dbReference>
<keyword evidence="5" id="KW-0811">Translocation</keyword>
<feature type="transmembrane region" description="Helical" evidence="5">
    <location>
        <begin position="194"/>
        <end position="219"/>
    </location>
</feature>
<proteinExistence type="inferred from homology"/>
<accession>A0A5R9GWY1</accession>
<feature type="transmembrane region" description="Helical" evidence="5">
    <location>
        <begin position="69"/>
        <end position="93"/>
    </location>
</feature>
<comment type="subcellular location">
    <subcellularLocation>
        <location evidence="5">Cell membrane</location>
        <topology evidence="5">Multi-pass membrane protein</topology>
    </subcellularLocation>
    <subcellularLocation>
        <location evidence="1">Membrane</location>
        <topology evidence="1">Multi-pass membrane protein</topology>
    </subcellularLocation>
</comment>
<evidence type="ECO:0000313" key="6">
    <source>
        <dbReference type="EMBL" id="TLS67594.1"/>
    </source>
</evidence>
<evidence type="ECO:0000313" key="7">
    <source>
        <dbReference type="Proteomes" id="UP000306585"/>
    </source>
</evidence>
<dbReference type="InterPro" id="IPR019820">
    <property type="entry name" value="Sec-indep_translocase_CS"/>
</dbReference>
<comment type="subunit">
    <text evidence="5">The Tat system comprises two distinct complexes: a TatABC complex, containing multiple copies of TatA, TatB and TatC subunits, and a separate TatA complex, containing only TatA subunits. Substrates initially bind to the TatABC complex, which probably triggers association of the separate TatA complex to form the active translocon.</text>
</comment>
<feature type="transmembrane region" description="Helical" evidence="5">
    <location>
        <begin position="156"/>
        <end position="182"/>
    </location>
</feature>
<evidence type="ECO:0000256" key="1">
    <source>
        <dbReference type="ARBA" id="ARBA00004141"/>
    </source>
</evidence>
<keyword evidence="4 5" id="KW-0472">Membrane</keyword>
<dbReference type="PRINTS" id="PR01840">
    <property type="entry name" value="TATCFAMILY"/>
</dbReference>
<name>A0A5R9GWY1_9PROT</name>
<dbReference type="PANTHER" id="PTHR30371:SF0">
    <property type="entry name" value="SEC-INDEPENDENT PROTEIN TRANSLOCASE PROTEIN TATC, CHLOROPLASTIC-RELATED"/>
    <property type="match status" value="1"/>
</dbReference>
<dbReference type="AlphaFoldDB" id="A0A5R9GWY1"/>
<organism evidence="6 7">
    <name type="scientific">Mariprofundus erugo</name>
    <dbReference type="NCBI Taxonomy" id="2528639"/>
    <lineage>
        <taxon>Bacteria</taxon>
        <taxon>Pseudomonadati</taxon>
        <taxon>Pseudomonadota</taxon>
        <taxon>Candidatius Mariprofundia</taxon>
        <taxon>Mariprofundales</taxon>
        <taxon>Mariprofundaceae</taxon>
        <taxon>Mariprofundus</taxon>
    </lineage>
</organism>
<dbReference type="EMBL" id="VBRY01000005">
    <property type="protein sequence ID" value="TLS67594.1"/>
    <property type="molecule type" value="Genomic_DNA"/>
</dbReference>
<dbReference type="HAMAP" id="MF_00902">
    <property type="entry name" value="TatC"/>
    <property type="match status" value="1"/>
</dbReference>
<keyword evidence="3 5" id="KW-1133">Transmembrane helix</keyword>
<dbReference type="PROSITE" id="PS01218">
    <property type="entry name" value="TATC"/>
    <property type="match status" value="1"/>
</dbReference>
<feature type="transmembrane region" description="Helical" evidence="5">
    <location>
        <begin position="105"/>
        <end position="136"/>
    </location>
</feature>
<evidence type="ECO:0000256" key="5">
    <source>
        <dbReference type="HAMAP-Rule" id="MF_00902"/>
    </source>
</evidence>
<dbReference type="GO" id="GO:0033281">
    <property type="term" value="C:TAT protein transport complex"/>
    <property type="evidence" value="ECO:0007669"/>
    <property type="project" value="UniProtKB-UniRule"/>
</dbReference>
<evidence type="ECO:0000256" key="2">
    <source>
        <dbReference type="ARBA" id="ARBA00022692"/>
    </source>
</evidence>